<sequence>MESRSGVLPARRIVPNINARGLPRSEHDGCKSRHHFGHLVEPGPRHTEHIQSLSIRTEKRLLHIPPCCFAVGIGDVALLRVARDAAIHAVHEHDSLLRGSGEQGLPEHERAAAWNQFQQEHEHKRTYALCCLYTMVNNHRMRHDCHHDCTAVYTMGHGEQSQNAP</sequence>
<keyword evidence="2" id="KW-1185">Reference proteome</keyword>
<dbReference type="AlphaFoldDB" id="A0A0L7LLK7"/>
<reference evidence="1 2" key="1">
    <citation type="journal article" date="2015" name="Genome Biol. Evol.">
        <title>The genome of winter moth (Operophtera brumata) provides a genomic perspective on sexual dimorphism and phenology.</title>
        <authorList>
            <person name="Derks M.F."/>
            <person name="Smit S."/>
            <person name="Salis L."/>
            <person name="Schijlen E."/>
            <person name="Bossers A."/>
            <person name="Mateman C."/>
            <person name="Pijl A.S."/>
            <person name="de Ridder D."/>
            <person name="Groenen M.A."/>
            <person name="Visser M.E."/>
            <person name="Megens H.J."/>
        </authorList>
    </citation>
    <scope>NUCLEOTIDE SEQUENCE [LARGE SCALE GENOMIC DNA]</scope>
    <source>
        <strain evidence="1">WM2013NL</strain>
        <tissue evidence="1">Head and thorax</tissue>
    </source>
</reference>
<accession>A0A0L7LLK7</accession>
<evidence type="ECO:0000313" key="2">
    <source>
        <dbReference type="Proteomes" id="UP000037510"/>
    </source>
</evidence>
<comment type="caution">
    <text evidence="1">The sequence shown here is derived from an EMBL/GenBank/DDBJ whole genome shotgun (WGS) entry which is preliminary data.</text>
</comment>
<name>A0A0L7LLK7_OPEBR</name>
<organism evidence="1 2">
    <name type="scientific">Operophtera brumata</name>
    <name type="common">Winter moth</name>
    <name type="synonym">Phalaena brumata</name>
    <dbReference type="NCBI Taxonomy" id="104452"/>
    <lineage>
        <taxon>Eukaryota</taxon>
        <taxon>Metazoa</taxon>
        <taxon>Ecdysozoa</taxon>
        <taxon>Arthropoda</taxon>
        <taxon>Hexapoda</taxon>
        <taxon>Insecta</taxon>
        <taxon>Pterygota</taxon>
        <taxon>Neoptera</taxon>
        <taxon>Endopterygota</taxon>
        <taxon>Lepidoptera</taxon>
        <taxon>Glossata</taxon>
        <taxon>Ditrysia</taxon>
        <taxon>Geometroidea</taxon>
        <taxon>Geometridae</taxon>
        <taxon>Larentiinae</taxon>
        <taxon>Operophtera</taxon>
    </lineage>
</organism>
<dbReference type="EMBL" id="JTDY01000657">
    <property type="protein sequence ID" value="KOB76310.1"/>
    <property type="molecule type" value="Genomic_DNA"/>
</dbReference>
<protein>
    <submittedName>
        <fullName evidence="1">X-linked nuclear protein</fullName>
    </submittedName>
</protein>
<dbReference type="Proteomes" id="UP000037510">
    <property type="component" value="Unassembled WGS sequence"/>
</dbReference>
<evidence type="ECO:0000313" key="1">
    <source>
        <dbReference type="EMBL" id="KOB76310.1"/>
    </source>
</evidence>
<proteinExistence type="predicted"/>
<gene>
    <name evidence="1" type="ORF">OBRU01_05983</name>
</gene>